<dbReference type="EMBL" id="AP002971">
    <property type="protein sequence ID" value="BAD52620.1"/>
    <property type="molecule type" value="Genomic_DNA"/>
</dbReference>
<dbReference type="Proteomes" id="UP000817658">
    <property type="component" value="Chromosome 1"/>
</dbReference>
<sequence length="130" mass="14550">MEPVRRAGFGGSWFNDRRLSCDGLQHGDQDLQCGAEIPARQAMAPWQRATSLARKPTLQWAILEAAPEVPSVKTAQFSSARPRHEQSAAILIIAHRRLLTALPTLRRELGRKREIGEEVLMCESMLTKCC</sequence>
<accession>A0A9K3Y8I1</accession>
<name>A0A9K3Y8I1_ORYSJ</name>
<proteinExistence type="predicted"/>
<evidence type="ECO:0000313" key="1">
    <source>
        <dbReference type="EMBL" id="BAD52620.1"/>
    </source>
</evidence>
<reference evidence="1" key="1">
    <citation type="journal article" date="2002" name="Nature">
        <title>The genome sequence and structure of rice chromosome 1.</title>
        <authorList>
            <person name="Sasaki T."/>
            <person name="Matsumoto T."/>
            <person name="Yamamoto K."/>
            <person name="Sakata K."/>
            <person name="Baba T."/>
            <person name="Katayose Y."/>
            <person name="Wu J."/>
            <person name="Niimura Y."/>
            <person name="Cheng Z."/>
            <person name="Nagamura Y."/>
            <person name="Antonio B.A."/>
            <person name="Kanamori H."/>
            <person name="Hosokawa S."/>
            <person name="Masukawa M."/>
            <person name="Arikawa K."/>
            <person name="Chiden Y."/>
            <person name="Hayashi M."/>
            <person name="Okamoto M."/>
            <person name="Ando T."/>
            <person name="Aoki H."/>
            <person name="Arita K."/>
            <person name="Hamada M."/>
            <person name="Harada C."/>
            <person name="Hijishita S."/>
            <person name="Honda M."/>
            <person name="Ichikawa Y."/>
            <person name="Idonuma A."/>
            <person name="Iijima M."/>
            <person name="Ikeda M."/>
            <person name="Ikeno M."/>
            <person name="Itoh S."/>
            <person name="Itoh T."/>
            <person name="Itoh Y."/>
            <person name="Itoh Y."/>
            <person name="Iwabuchi A."/>
            <person name="Kamiya K."/>
            <person name="Karasawa W."/>
            <person name="Katagiri S."/>
            <person name="Kikuta A."/>
            <person name="Kobayashi N."/>
            <person name="Kono I."/>
            <person name="Machita K."/>
            <person name="Maehara T."/>
            <person name="Mizuno H."/>
            <person name="Mizubayashi T."/>
            <person name="Mukai Y."/>
            <person name="Nagasaki H."/>
            <person name="Nakashima M."/>
            <person name="Nakama Y."/>
            <person name="Nakamichi Y."/>
            <person name="Nakamura M."/>
            <person name="Namiki N."/>
            <person name="Negishi M."/>
            <person name="Ohta I."/>
            <person name="Ono N."/>
            <person name="Saji S."/>
            <person name="Sakai K."/>
            <person name="Shibata M."/>
            <person name="Shimokawa T."/>
            <person name="Shomura A."/>
            <person name="Song J."/>
            <person name="Takazaki Y."/>
            <person name="Terasawa K."/>
            <person name="Tsuji K."/>
            <person name="Waki K."/>
            <person name="Yamagata H."/>
            <person name="Yamane H."/>
            <person name="Yoshiki S."/>
            <person name="Yoshihara R."/>
            <person name="Yukawa K."/>
            <person name="Zhong H."/>
            <person name="Iwama H."/>
            <person name="Endo T."/>
            <person name="Ito H."/>
            <person name="Hahn J.H."/>
            <person name="Kim H.I."/>
            <person name="Eun M.Y."/>
            <person name="Yano M."/>
            <person name="Jiang J."/>
            <person name="Gojobori T."/>
        </authorList>
    </citation>
    <scope>NUCLEOTIDE SEQUENCE [LARGE SCALE GENOMIC DNA]</scope>
</reference>
<protein>
    <submittedName>
        <fullName evidence="1">Uncharacterized protein</fullName>
    </submittedName>
</protein>
<organism evidence="1">
    <name type="scientific">Oryza sativa subsp. japonica</name>
    <name type="common">Rice</name>
    <dbReference type="NCBI Taxonomy" id="39947"/>
    <lineage>
        <taxon>Eukaryota</taxon>
        <taxon>Viridiplantae</taxon>
        <taxon>Streptophyta</taxon>
        <taxon>Embryophyta</taxon>
        <taxon>Tracheophyta</taxon>
        <taxon>Spermatophyta</taxon>
        <taxon>Magnoliopsida</taxon>
        <taxon>Liliopsida</taxon>
        <taxon>Poales</taxon>
        <taxon>Poaceae</taxon>
        <taxon>BOP clade</taxon>
        <taxon>Oryzoideae</taxon>
        <taxon>Oryzeae</taxon>
        <taxon>Oryzinae</taxon>
        <taxon>Oryza</taxon>
        <taxon>Oryza sativa</taxon>
    </lineage>
</organism>
<dbReference type="AlphaFoldDB" id="A0A9K3Y8I1"/>
<gene>
    <name evidence="1" type="primary">P0537A05.32</name>
</gene>